<name>A0ABV7WBV8_9BURK</name>
<keyword evidence="2" id="KW-1185">Reference proteome</keyword>
<dbReference type="Proteomes" id="UP001595729">
    <property type="component" value="Unassembled WGS sequence"/>
</dbReference>
<accession>A0ABV7WBV8</accession>
<dbReference type="EMBL" id="JBHRXX010000009">
    <property type="protein sequence ID" value="MFC3686101.1"/>
    <property type="molecule type" value="Genomic_DNA"/>
</dbReference>
<sequence>MAQDAQPETLLKLPKVLQRLPVSKSAFYEGIRDGKYPKPVKLGPRAVAWKESDISALIASLSKA</sequence>
<evidence type="ECO:0000313" key="1">
    <source>
        <dbReference type="EMBL" id="MFC3686101.1"/>
    </source>
</evidence>
<proteinExistence type="predicted"/>
<dbReference type="RefSeq" id="WP_079365813.1">
    <property type="nucleotide sequence ID" value="NZ_JBHRXX010000009.1"/>
</dbReference>
<dbReference type="Gene3D" id="1.10.238.160">
    <property type="match status" value="1"/>
</dbReference>
<protein>
    <submittedName>
        <fullName evidence="1">Helix-turn-helix transcriptional regulator</fullName>
    </submittedName>
</protein>
<dbReference type="InterPro" id="IPR010260">
    <property type="entry name" value="AlpA"/>
</dbReference>
<organism evidence="1 2">
    <name type="scientific">Hydrogenophaga luteola</name>
    <dbReference type="NCBI Taxonomy" id="1591122"/>
    <lineage>
        <taxon>Bacteria</taxon>
        <taxon>Pseudomonadati</taxon>
        <taxon>Pseudomonadota</taxon>
        <taxon>Betaproteobacteria</taxon>
        <taxon>Burkholderiales</taxon>
        <taxon>Comamonadaceae</taxon>
        <taxon>Hydrogenophaga</taxon>
    </lineage>
</organism>
<comment type="caution">
    <text evidence="1">The sequence shown here is derived from an EMBL/GenBank/DDBJ whole genome shotgun (WGS) entry which is preliminary data.</text>
</comment>
<gene>
    <name evidence="1" type="ORF">ACFOPI_21100</name>
</gene>
<reference evidence="2" key="1">
    <citation type="journal article" date="2019" name="Int. J. Syst. Evol. Microbiol.">
        <title>The Global Catalogue of Microorganisms (GCM) 10K type strain sequencing project: providing services to taxonomists for standard genome sequencing and annotation.</title>
        <authorList>
            <consortium name="The Broad Institute Genomics Platform"/>
            <consortium name="The Broad Institute Genome Sequencing Center for Infectious Disease"/>
            <person name="Wu L."/>
            <person name="Ma J."/>
        </authorList>
    </citation>
    <scope>NUCLEOTIDE SEQUENCE [LARGE SCALE GENOMIC DNA]</scope>
    <source>
        <strain evidence="2">KCTC 42501</strain>
    </source>
</reference>
<dbReference type="Pfam" id="PF05930">
    <property type="entry name" value="Phage_AlpA"/>
    <property type="match status" value="1"/>
</dbReference>
<evidence type="ECO:0000313" key="2">
    <source>
        <dbReference type="Proteomes" id="UP001595729"/>
    </source>
</evidence>